<evidence type="ECO:0000256" key="5">
    <source>
        <dbReference type="ARBA" id="ARBA00022705"/>
    </source>
</evidence>
<keyword evidence="3 14" id="KW-0808">Transferase</keyword>
<keyword evidence="8" id="KW-0862">Zinc</keyword>
<evidence type="ECO:0000256" key="10">
    <source>
        <dbReference type="ARBA" id="ARBA00022932"/>
    </source>
</evidence>
<dbReference type="PANTHER" id="PTHR11669:SF0">
    <property type="entry name" value="PROTEIN STICHEL-LIKE 2"/>
    <property type="match status" value="1"/>
</dbReference>
<organism evidence="14 15">
    <name type="scientific">Schaalia odontolytica</name>
    <dbReference type="NCBI Taxonomy" id="1660"/>
    <lineage>
        <taxon>Bacteria</taxon>
        <taxon>Bacillati</taxon>
        <taxon>Actinomycetota</taxon>
        <taxon>Actinomycetes</taxon>
        <taxon>Actinomycetales</taxon>
        <taxon>Actinomycetaceae</taxon>
        <taxon>Schaalia</taxon>
    </lineage>
</organism>
<dbReference type="Gene3D" id="1.10.8.60">
    <property type="match status" value="1"/>
</dbReference>
<evidence type="ECO:0000313" key="15">
    <source>
        <dbReference type="Proteomes" id="UP000250192"/>
    </source>
</evidence>
<feature type="compositionally biased region" description="Low complexity" evidence="12">
    <location>
        <begin position="467"/>
        <end position="483"/>
    </location>
</feature>
<dbReference type="InterPro" id="IPR003593">
    <property type="entry name" value="AAA+_ATPase"/>
</dbReference>
<dbReference type="EC" id="2.7.7.7" evidence="2"/>
<dbReference type="InterPro" id="IPR008921">
    <property type="entry name" value="DNA_pol3_clamp-load_cplx_C"/>
</dbReference>
<evidence type="ECO:0000256" key="3">
    <source>
        <dbReference type="ARBA" id="ARBA00022679"/>
    </source>
</evidence>
<evidence type="ECO:0000259" key="13">
    <source>
        <dbReference type="SMART" id="SM00382"/>
    </source>
</evidence>
<proteinExistence type="inferred from homology"/>
<sequence>MRVRGRRYANDDVTHYPGGVTTALYRRYRPDTFDQVIGQEHVTEPLKAALRANRVTHAYLFSGPRGCGKTTSARILARCLNCAQGPTDTPCGQCESCRELATGGPGSLDVVEIDAASHGGVDDARDLRERATFAPVRDRYKIFIIDEAHMVTNQGFNALLKLVEEPPEHVKFVFATTEPERVIGTIRSRTHHYPFRLVPPDVLGPYLTGLCSEEHVGVGEGVLTLVMRAGGGSVRDTLSVLDQLMAGAIDGQVTYQTAVALLGYTDSALLDESVDALAGGDGAAAFRVVERMVESGHDPRRFVEDLLQRLRDLLIIAVAGDGARDVLADTPHDQFERMQRQAQNWGPHGLSRAADLTDEALRAMTGATSPRLQLELLVGRILVPAPGPAQEPVQGMVGMTGGGAPREASSASSPQASSGRFGAREAREALARKKQERAEASAPASRTPVQESAPPSMPAWGSGPDWSPQQSAAPAQSSAPAPAEAHESRRREAVEQRLASIDASPHRGAEPAREPAPAREAAPTQTQPPAQQRPEPAPPQRVDDATRAEAPASGRDADMLRGRWNEVVERLSSISRVTWSMVGGNAQLGAVDGTRVVLLFPVEAMVNAFSRGPRAADVEKAISEVTGLTVRVSAQVGQASGGPATTGPSAQASHSAPATHPSQPGGWVSEPPPFDEAAAQAAPHGEPVYEGANGSEPIAAIDEAPPHQAAPESARAAQTVDAGWPEPARAPKPAPAPEPVETGWPEPARAPEPVETGWPEPARAPEPEPEPAPEYDDAAWPEPAPATPARRDERLAPAPAPIAQEPDSQPAERRPLPERAARALAQARVDVPEEAPASSPTGDAAPRKRSFTVFRYPGDPEPSEESAQVPAQPEPTPGPVFDDASIEPAAHAPSTPTGWGDPVVISGGASVNFDDGADSWTPPASAPPADVTPISAAPSASAQAPAWLAAAPEPAQDGGSPEPTRDSGPAPGEPLTGRAAAEAALREKAQREAAVVSTRTHAADDDSASIDDENIENSQMIGLAAVLEILGGRVIEEKMTEGGY</sequence>
<dbReference type="SUPFAM" id="SSF52540">
    <property type="entry name" value="P-loop containing nucleoside triphosphate hydrolases"/>
    <property type="match status" value="1"/>
</dbReference>
<dbReference type="InterPro" id="IPR050238">
    <property type="entry name" value="DNA_Rep/Repair_Clamp_Loader"/>
</dbReference>
<dbReference type="Proteomes" id="UP000250192">
    <property type="component" value="Unassembled WGS sequence"/>
</dbReference>
<dbReference type="InterPro" id="IPR012763">
    <property type="entry name" value="DNA_pol_III_sug/sutau_N"/>
</dbReference>
<dbReference type="GO" id="GO:0005524">
    <property type="term" value="F:ATP binding"/>
    <property type="evidence" value="ECO:0007669"/>
    <property type="project" value="UniProtKB-KW"/>
</dbReference>
<comment type="catalytic activity">
    <reaction evidence="11">
        <text>DNA(n) + a 2'-deoxyribonucleoside 5'-triphosphate = DNA(n+1) + diphosphate</text>
        <dbReference type="Rhea" id="RHEA:22508"/>
        <dbReference type="Rhea" id="RHEA-COMP:17339"/>
        <dbReference type="Rhea" id="RHEA-COMP:17340"/>
        <dbReference type="ChEBI" id="CHEBI:33019"/>
        <dbReference type="ChEBI" id="CHEBI:61560"/>
        <dbReference type="ChEBI" id="CHEBI:173112"/>
        <dbReference type="EC" id="2.7.7.7"/>
    </reaction>
</comment>
<evidence type="ECO:0000256" key="12">
    <source>
        <dbReference type="SAM" id="MobiDB-lite"/>
    </source>
</evidence>
<keyword evidence="7" id="KW-0547">Nucleotide-binding</keyword>
<evidence type="ECO:0000256" key="9">
    <source>
        <dbReference type="ARBA" id="ARBA00022840"/>
    </source>
</evidence>
<evidence type="ECO:0000256" key="7">
    <source>
        <dbReference type="ARBA" id="ARBA00022741"/>
    </source>
</evidence>
<dbReference type="Pfam" id="PF13177">
    <property type="entry name" value="DNA_pol3_delta2"/>
    <property type="match status" value="1"/>
</dbReference>
<feature type="compositionally biased region" description="Basic and acidic residues" evidence="12">
    <location>
        <begin position="810"/>
        <end position="821"/>
    </location>
</feature>
<dbReference type="InterPro" id="IPR045085">
    <property type="entry name" value="HLD_clamp_pol_III_gamma_tau"/>
</dbReference>
<dbReference type="NCBIfam" id="NF005846">
    <property type="entry name" value="PRK07764.1-6"/>
    <property type="match status" value="1"/>
</dbReference>
<keyword evidence="9" id="KW-0067">ATP-binding</keyword>
<keyword evidence="15" id="KW-1185">Reference proteome</keyword>
<evidence type="ECO:0000313" key="14">
    <source>
        <dbReference type="EMBL" id="SPT55392.1"/>
    </source>
</evidence>
<name>A0A2X0VN88_9ACTO</name>
<feature type="domain" description="AAA+ ATPase" evidence="13">
    <location>
        <begin position="55"/>
        <end position="196"/>
    </location>
</feature>
<dbReference type="CDD" id="cd18137">
    <property type="entry name" value="HLD_clamp_pol_III_gamma_tau"/>
    <property type="match status" value="1"/>
</dbReference>
<dbReference type="SMART" id="SM00382">
    <property type="entry name" value="AAA"/>
    <property type="match status" value="1"/>
</dbReference>
<feature type="region of interest" description="Disordered" evidence="12">
    <location>
        <begin position="705"/>
        <end position="1013"/>
    </location>
</feature>
<evidence type="ECO:0000256" key="2">
    <source>
        <dbReference type="ARBA" id="ARBA00012417"/>
    </source>
</evidence>
<dbReference type="GO" id="GO:0003677">
    <property type="term" value="F:DNA binding"/>
    <property type="evidence" value="ECO:0007669"/>
    <property type="project" value="InterPro"/>
</dbReference>
<dbReference type="AlphaFoldDB" id="A0A2X0VN88"/>
<protein>
    <recommendedName>
        <fullName evidence="2">DNA-directed DNA polymerase</fullName>
        <ecNumber evidence="2">2.7.7.7</ecNumber>
    </recommendedName>
</protein>
<dbReference type="InterPro" id="IPR022754">
    <property type="entry name" value="DNA_pol_III_gamma-3"/>
</dbReference>
<feature type="compositionally biased region" description="Basic and acidic residues" evidence="12">
    <location>
        <begin position="484"/>
        <end position="495"/>
    </location>
</feature>
<evidence type="ECO:0000256" key="1">
    <source>
        <dbReference type="ARBA" id="ARBA00006360"/>
    </source>
</evidence>
<accession>A0A2X0VN88</accession>
<feature type="compositionally biased region" description="Low complexity" evidence="12">
    <location>
        <begin position="405"/>
        <end position="420"/>
    </location>
</feature>
<dbReference type="STRING" id="1660.APY09_01945"/>
<feature type="compositionally biased region" description="Polar residues" evidence="12">
    <location>
        <begin position="646"/>
        <end position="662"/>
    </location>
</feature>
<dbReference type="EMBL" id="UAPR01000002">
    <property type="protein sequence ID" value="SPT55392.1"/>
    <property type="molecule type" value="Genomic_DNA"/>
</dbReference>
<dbReference type="GO" id="GO:0009360">
    <property type="term" value="C:DNA polymerase III complex"/>
    <property type="evidence" value="ECO:0007669"/>
    <property type="project" value="InterPro"/>
</dbReference>
<feature type="compositionally biased region" description="Pro residues" evidence="12">
    <location>
        <begin position="728"/>
        <end position="738"/>
    </location>
</feature>
<dbReference type="SUPFAM" id="SSF48019">
    <property type="entry name" value="post-AAA+ oligomerization domain-like"/>
    <property type="match status" value="1"/>
</dbReference>
<feature type="compositionally biased region" description="Low complexity" evidence="12">
    <location>
        <begin position="933"/>
        <end position="955"/>
    </location>
</feature>
<evidence type="ECO:0000256" key="11">
    <source>
        <dbReference type="ARBA" id="ARBA00049244"/>
    </source>
</evidence>
<dbReference type="InterPro" id="IPR027417">
    <property type="entry name" value="P-loop_NTPase"/>
</dbReference>
<keyword evidence="5" id="KW-0235">DNA replication</keyword>
<dbReference type="Pfam" id="PF12169">
    <property type="entry name" value="DNA_pol3_gamma3"/>
    <property type="match status" value="1"/>
</dbReference>
<evidence type="ECO:0000256" key="6">
    <source>
        <dbReference type="ARBA" id="ARBA00022723"/>
    </source>
</evidence>
<evidence type="ECO:0000256" key="8">
    <source>
        <dbReference type="ARBA" id="ARBA00022833"/>
    </source>
</evidence>
<reference evidence="14 15" key="1">
    <citation type="submission" date="2018-06" db="EMBL/GenBank/DDBJ databases">
        <authorList>
            <consortium name="Pathogen Informatics"/>
            <person name="Doyle S."/>
        </authorList>
    </citation>
    <scope>NUCLEOTIDE SEQUENCE [LARGE SCALE GENOMIC DNA]</scope>
    <source>
        <strain evidence="14 15">NCTC9935</strain>
    </source>
</reference>
<feature type="region of interest" description="Disordered" evidence="12">
    <location>
        <begin position="386"/>
        <end position="558"/>
    </location>
</feature>
<dbReference type="CDD" id="cd00009">
    <property type="entry name" value="AAA"/>
    <property type="match status" value="1"/>
</dbReference>
<feature type="compositionally biased region" description="Basic and acidic residues" evidence="12">
    <location>
        <begin position="504"/>
        <end position="517"/>
    </location>
</feature>
<gene>
    <name evidence="14" type="primary">dnaX_1</name>
    <name evidence="14" type="ORF">NCTC9935_00893</name>
</gene>
<feature type="region of interest" description="Disordered" evidence="12">
    <location>
        <begin position="637"/>
        <end position="693"/>
    </location>
</feature>
<feature type="compositionally biased region" description="Basic and acidic residues" evidence="12">
    <location>
        <begin position="422"/>
        <end position="439"/>
    </location>
</feature>
<dbReference type="Gene3D" id="1.20.272.10">
    <property type="match status" value="1"/>
</dbReference>
<keyword evidence="6" id="KW-0479">Metal-binding</keyword>
<feature type="compositionally biased region" description="Acidic residues" evidence="12">
    <location>
        <begin position="767"/>
        <end position="779"/>
    </location>
</feature>
<dbReference type="FunFam" id="3.40.50.300:FF:000014">
    <property type="entry name" value="DNA polymerase III subunit gamma/tau"/>
    <property type="match status" value="1"/>
</dbReference>
<dbReference type="GO" id="GO:0046872">
    <property type="term" value="F:metal ion binding"/>
    <property type="evidence" value="ECO:0007669"/>
    <property type="project" value="UniProtKB-KW"/>
</dbReference>
<dbReference type="Gene3D" id="3.40.50.300">
    <property type="entry name" value="P-loop containing nucleotide triphosphate hydrolases"/>
    <property type="match status" value="1"/>
</dbReference>
<dbReference type="PANTHER" id="PTHR11669">
    <property type="entry name" value="REPLICATION FACTOR C / DNA POLYMERASE III GAMMA-TAU SUBUNIT"/>
    <property type="match status" value="1"/>
</dbReference>
<dbReference type="GO" id="GO:0003887">
    <property type="term" value="F:DNA-directed DNA polymerase activity"/>
    <property type="evidence" value="ECO:0007669"/>
    <property type="project" value="UniProtKB-KW"/>
</dbReference>
<feature type="compositionally biased region" description="Low complexity" evidence="12">
    <location>
        <begin position="518"/>
        <end position="534"/>
    </location>
</feature>
<evidence type="ECO:0000256" key="4">
    <source>
        <dbReference type="ARBA" id="ARBA00022695"/>
    </source>
</evidence>
<dbReference type="NCBIfam" id="TIGR02397">
    <property type="entry name" value="dnaX_nterm"/>
    <property type="match status" value="1"/>
</dbReference>
<keyword evidence="10" id="KW-0239">DNA-directed DNA polymerase</keyword>
<dbReference type="GO" id="GO:0006261">
    <property type="term" value="P:DNA-templated DNA replication"/>
    <property type="evidence" value="ECO:0007669"/>
    <property type="project" value="TreeGrafter"/>
</dbReference>
<keyword evidence="4 14" id="KW-0548">Nucleotidyltransferase</keyword>
<comment type="similarity">
    <text evidence="1">Belongs to the DnaX/STICHEL family.</text>
</comment>